<protein>
    <submittedName>
        <fullName evidence="2">Uncharacterized protein</fullName>
    </submittedName>
</protein>
<accession>A0A4S2L6Y0</accession>
<organism evidence="2 3">
    <name type="scientific">Opisthorchis felineus</name>
    <dbReference type="NCBI Taxonomy" id="147828"/>
    <lineage>
        <taxon>Eukaryota</taxon>
        <taxon>Metazoa</taxon>
        <taxon>Spiralia</taxon>
        <taxon>Lophotrochozoa</taxon>
        <taxon>Platyhelminthes</taxon>
        <taxon>Trematoda</taxon>
        <taxon>Digenea</taxon>
        <taxon>Opisthorchiida</taxon>
        <taxon>Opisthorchiata</taxon>
        <taxon>Opisthorchiidae</taxon>
        <taxon>Opisthorchis</taxon>
    </lineage>
</organism>
<comment type="caution">
    <text evidence="2">The sequence shown here is derived from an EMBL/GenBank/DDBJ whole genome shotgun (WGS) entry which is preliminary data.</text>
</comment>
<name>A0A4S2L6Y0_OPIFE</name>
<sequence>MVALAILLIAAQFLMQFASGTGYQNGQYYNGQPTQYWNGQQAGQNSFYKPPTHDYWNWRQRLGVPEDPLHPRIHPCRDPRNLGWANCPGPMPPVIPGPITPVIIPGPIPPVVIPGPIPPVVIPGPIPPVVTPGPIPPVVTPGPIPPVVTPGPIPPVLPGPPPIDKFQ</sequence>
<dbReference type="Proteomes" id="UP000308267">
    <property type="component" value="Unassembled WGS sequence"/>
</dbReference>
<evidence type="ECO:0000313" key="3">
    <source>
        <dbReference type="Proteomes" id="UP000308267"/>
    </source>
</evidence>
<dbReference type="PRINTS" id="PR01217">
    <property type="entry name" value="PRICHEXTENSN"/>
</dbReference>
<keyword evidence="3" id="KW-1185">Reference proteome</keyword>
<feature type="chain" id="PRO_5020560090" evidence="1">
    <location>
        <begin position="21"/>
        <end position="167"/>
    </location>
</feature>
<evidence type="ECO:0000313" key="2">
    <source>
        <dbReference type="EMBL" id="TGZ58491.1"/>
    </source>
</evidence>
<reference evidence="2 3" key="1">
    <citation type="journal article" date="2019" name="BMC Genomics">
        <title>New insights from Opisthorchis felineus genome: update on genomics of the epidemiologically important liver flukes.</title>
        <authorList>
            <person name="Ershov N.I."/>
            <person name="Mordvinov V.A."/>
            <person name="Prokhortchouk E.B."/>
            <person name="Pakharukova M.Y."/>
            <person name="Gunbin K.V."/>
            <person name="Ustyantsev K."/>
            <person name="Genaev M.A."/>
            <person name="Blinov A.G."/>
            <person name="Mazur A."/>
            <person name="Boulygina E."/>
            <person name="Tsygankova S."/>
            <person name="Khrameeva E."/>
            <person name="Chekanov N."/>
            <person name="Fan G."/>
            <person name="Xiao A."/>
            <person name="Zhang H."/>
            <person name="Xu X."/>
            <person name="Yang H."/>
            <person name="Solovyev V."/>
            <person name="Lee S.M."/>
            <person name="Liu X."/>
            <person name="Afonnikov D.A."/>
            <person name="Skryabin K.G."/>
        </authorList>
    </citation>
    <scope>NUCLEOTIDE SEQUENCE [LARGE SCALE GENOMIC DNA]</scope>
    <source>
        <strain evidence="2">AK-0245</strain>
        <tissue evidence="2">Whole organism</tissue>
    </source>
</reference>
<dbReference type="AlphaFoldDB" id="A0A4S2L6Y0"/>
<evidence type="ECO:0000256" key="1">
    <source>
        <dbReference type="SAM" id="SignalP"/>
    </source>
</evidence>
<dbReference type="EMBL" id="SJOL01009272">
    <property type="protein sequence ID" value="TGZ58491.1"/>
    <property type="molecule type" value="Genomic_DNA"/>
</dbReference>
<feature type="signal peptide" evidence="1">
    <location>
        <begin position="1"/>
        <end position="20"/>
    </location>
</feature>
<keyword evidence="1" id="KW-0732">Signal</keyword>
<gene>
    <name evidence="2" type="ORF">CRM22_009622</name>
</gene>
<proteinExistence type="predicted"/>